<evidence type="ECO:0000256" key="1">
    <source>
        <dbReference type="ARBA" id="ARBA00010835"/>
    </source>
</evidence>
<comment type="similarity">
    <text evidence="1">Belongs to the prokaryotic/mitochondrial release factor family.</text>
</comment>
<evidence type="ECO:0000313" key="4">
    <source>
        <dbReference type="EMBL" id="CAB4285439.1"/>
    </source>
</evidence>
<dbReference type="Pfam" id="PF03462">
    <property type="entry name" value="PCRF"/>
    <property type="match status" value="1"/>
</dbReference>
<dbReference type="SMART" id="SM00937">
    <property type="entry name" value="PCRF"/>
    <property type="match status" value="1"/>
</dbReference>
<evidence type="ECO:0000313" key="5">
    <source>
        <dbReference type="Proteomes" id="UP000507222"/>
    </source>
</evidence>
<dbReference type="FunFam" id="3.30.160.20:FF:000004">
    <property type="entry name" value="Peptide chain release factor 1"/>
    <property type="match status" value="1"/>
</dbReference>
<dbReference type="AlphaFoldDB" id="A0A6J5V8T0"/>
<evidence type="ECO:0000259" key="3">
    <source>
        <dbReference type="SMART" id="SM00937"/>
    </source>
</evidence>
<organism evidence="4 5">
    <name type="scientific">Prunus armeniaca</name>
    <name type="common">Apricot</name>
    <name type="synonym">Armeniaca vulgaris</name>
    <dbReference type="NCBI Taxonomy" id="36596"/>
    <lineage>
        <taxon>Eukaryota</taxon>
        <taxon>Viridiplantae</taxon>
        <taxon>Streptophyta</taxon>
        <taxon>Embryophyta</taxon>
        <taxon>Tracheophyta</taxon>
        <taxon>Spermatophyta</taxon>
        <taxon>Magnoliopsida</taxon>
        <taxon>eudicotyledons</taxon>
        <taxon>Gunneridae</taxon>
        <taxon>Pentapetalae</taxon>
        <taxon>rosids</taxon>
        <taxon>fabids</taxon>
        <taxon>Rosales</taxon>
        <taxon>Rosaceae</taxon>
        <taxon>Amygdaloideae</taxon>
        <taxon>Amygdaleae</taxon>
        <taxon>Prunus</taxon>
    </lineage>
</organism>
<dbReference type="InterPro" id="IPR004374">
    <property type="entry name" value="PrfB"/>
</dbReference>
<gene>
    <name evidence="4" type="ORF">CURHAP_LOCUS41226</name>
</gene>
<sequence length="593" mass="65847">MSSFMFRKRASSGSWVVLCQNPEAKTQFVPYLLLSTLSEPQPTTLNKPSKPQNLSNSIENKRILDSGSSSFSLKTSKTLLGSVHNHTFSRNIFLSGSKPLALSAASGKNITGSHCSPPSSISFGSQRRGIWHLSTENKVLASGCGVLVLPMVKSLYSSRGGLAPCSLVCLFATQAAMEPSTCDGLTVDRIIASEWPILDEEESDWKSHAAAIAQSIHLIKKRLQWKKLMVRLDLLSAEVNKPDLWNDPVHAGKISREHGSLMGKMKEVKAFERELLEHIDMVKLAREENDGELESESMNALLKMRIASKEKETEALLAGEQDPCSCYIEVQAGAGGTESNDWAAMVMQMYKMWAQQRGYKYLWWMKCLVRLRESSKVEEMSISQACANPPSHRHIARATIKVDGEYAFGYAKAEVGVHRLVRISPFDSSKRRHTSFAAVAVTPINEDASAHVQINESDLRIERFRSGGPGGQHANTTDSAVRIVHVPTGITATSQNERSQHMNKASAMAVLQSRLDQLEMARQTQMNAQYSQSLTDITWGSQIRSYVLHPYRMVKDLRTNYEVSDPDSVLEGDLDGFIMSYLSASLDKDEDDR</sequence>
<evidence type="ECO:0000256" key="2">
    <source>
        <dbReference type="ARBA" id="ARBA00022917"/>
    </source>
</evidence>
<dbReference type="GO" id="GO:0016149">
    <property type="term" value="F:translation release factor activity, codon specific"/>
    <property type="evidence" value="ECO:0007669"/>
    <property type="project" value="InterPro"/>
</dbReference>
<dbReference type="SUPFAM" id="SSF75620">
    <property type="entry name" value="Release factor"/>
    <property type="match status" value="1"/>
</dbReference>
<dbReference type="PANTHER" id="PTHR43116:SF3">
    <property type="entry name" value="CLASS I PEPTIDE CHAIN RELEASE FACTOR"/>
    <property type="match status" value="1"/>
</dbReference>
<name>A0A6J5V8T0_PRUAR</name>
<dbReference type="Gene3D" id="3.30.160.20">
    <property type="match status" value="1"/>
</dbReference>
<feature type="domain" description="Peptide chain release factor" evidence="3">
    <location>
        <begin position="283"/>
        <end position="414"/>
    </location>
</feature>
<dbReference type="Pfam" id="PF00472">
    <property type="entry name" value="RF-1"/>
    <property type="match status" value="1"/>
</dbReference>
<dbReference type="Proteomes" id="UP000507222">
    <property type="component" value="Unassembled WGS sequence"/>
</dbReference>
<dbReference type="InterPro" id="IPR045853">
    <property type="entry name" value="Pep_chain_release_fac_I_sf"/>
</dbReference>
<accession>A0A6J5V8T0</accession>
<dbReference type="HAMAP" id="MF_00094">
    <property type="entry name" value="Rel_fac_2"/>
    <property type="match status" value="1"/>
</dbReference>
<dbReference type="PANTHER" id="PTHR43116">
    <property type="entry name" value="PEPTIDE CHAIN RELEASE FACTOR 2"/>
    <property type="match status" value="1"/>
</dbReference>
<dbReference type="EMBL" id="CAEKDK010000006">
    <property type="protein sequence ID" value="CAB4285439.1"/>
    <property type="molecule type" value="Genomic_DNA"/>
</dbReference>
<dbReference type="NCBIfam" id="TIGR00020">
    <property type="entry name" value="prfB"/>
    <property type="match status" value="1"/>
</dbReference>
<protein>
    <recommendedName>
        <fullName evidence="3">Peptide chain release factor domain-containing protein</fullName>
    </recommendedName>
</protein>
<dbReference type="Gene3D" id="3.30.70.1660">
    <property type="match status" value="1"/>
</dbReference>
<dbReference type="InterPro" id="IPR005139">
    <property type="entry name" value="PCRF"/>
</dbReference>
<dbReference type="InterPro" id="IPR000352">
    <property type="entry name" value="Pep_chain_release_fac_I"/>
</dbReference>
<keyword evidence="2" id="KW-0648">Protein biosynthesis</keyword>
<proteinExistence type="inferred from homology"/>
<dbReference type="GO" id="GO:0005737">
    <property type="term" value="C:cytoplasm"/>
    <property type="evidence" value="ECO:0007669"/>
    <property type="project" value="InterPro"/>
</dbReference>
<dbReference type="Gene3D" id="1.20.58.410">
    <property type="entry name" value="Release factor"/>
    <property type="match status" value="1"/>
</dbReference>
<reference evidence="4 5" key="1">
    <citation type="submission" date="2020-05" db="EMBL/GenBank/DDBJ databases">
        <authorList>
            <person name="Campoy J."/>
            <person name="Schneeberger K."/>
            <person name="Spophaly S."/>
        </authorList>
    </citation>
    <scope>NUCLEOTIDE SEQUENCE [LARGE SCALE GENOMIC DNA]</scope>
    <source>
        <strain evidence="4">PruArmRojPasFocal</strain>
    </source>
</reference>